<dbReference type="InterPro" id="IPR011989">
    <property type="entry name" value="ARM-like"/>
</dbReference>
<reference evidence="7" key="2">
    <citation type="submission" date="2014-06" db="EMBL/GenBank/DDBJ databases">
        <authorList>
            <person name="Aslett M."/>
        </authorList>
    </citation>
    <scope>NUCLEOTIDE SEQUENCE</scope>
</reference>
<dbReference type="PANTHER" id="PTHR23346:SF7">
    <property type="entry name" value="STALLED RIBOSOME SENSOR GCN1"/>
    <property type="match status" value="1"/>
</dbReference>
<dbReference type="GO" id="GO:0006417">
    <property type="term" value="P:regulation of translation"/>
    <property type="evidence" value="ECO:0007669"/>
    <property type="project" value="TreeGrafter"/>
</dbReference>
<accession>A0A068WH73</accession>
<evidence type="ECO:0000256" key="1">
    <source>
        <dbReference type="ARBA" id="ARBA00007366"/>
    </source>
</evidence>
<dbReference type="InterPro" id="IPR057546">
    <property type="entry name" value="HEAT_GCN1"/>
</dbReference>
<reference evidence="7 8" key="1">
    <citation type="journal article" date="2013" name="Nature">
        <title>The genomes of four tapeworm species reveal adaptations to parasitism.</title>
        <authorList>
            <person name="Tsai I.J."/>
            <person name="Zarowiecki M."/>
            <person name="Holroyd N."/>
            <person name="Garciarrubio A."/>
            <person name="Sanchez-Flores A."/>
            <person name="Brooks K.L."/>
            <person name="Tracey A."/>
            <person name="Bobes R.J."/>
            <person name="Fragoso G."/>
            <person name="Sciutto E."/>
            <person name="Aslett M."/>
            <person name="Beasley H."/>
            <person name="Bennett H.M."/>
            <person name="Cai J."/>
            <person name="Camicia F."/>
            <person name="Clark R."/>
            <person name="Cucher M."/>
            <person name="De Silva N."/>
            <person name="Day T.A."/>
            <person name="Deplazes P."/>
            <person name="Estrada K."/>
            <person name="Fernandez C."/>
            <person name="Holland P.W."/>
            <person name="Hou J."/>
            <person name="Hu S."/>
            <person name="Huckvale T."/>
            <person name="Hung S.S."/>
            <person name="Kamenetzky L."/>
            <person name="Keane J.A."/>
            <person name="Kiss F."/>
            <person name="Koziol U."/>
            <person name="Lambert O."/>
            <person name="Liu K."/>
            <person name="Luo X."/>
            <person name="Luo Y."/>
            <person name="Macchiaroli N."/>
            <person name="Nichol S."/>
            <person name="Paps J."/>
            <person name="Parkinson J."/>
            <person name="Pouchkina-Stantcheva N."/>
            <person name="Riddiford N."/>
            <person name="Rosenzvit M."/>
            <person name="Salinas G."/>
            <person name="Wasmuth J.D."/>
            <person name="Zamanian M."/>
            <person name="Zheng Y."/>
            <person name="Cai X."/>
            <person name="Soberon X."/>
            <person name="Olson P.D."/>
            <person name="Laclette J.P."/>
            <person name="Brehm K."/>
            <person name="Berriman M."/>
            <person name="Garciarrubio A."/>
            <person name="Bobes R.J."/>
            <person name="Fragoso G."/>
            <person name="Sanchez-Flores A."/>
            <person name="Estrada K."/>
            <person name="Cevallos M.A."/>
            <person name="Morett E."/>
            <person name="Gonzalez V."/>
            <person name="Portillo T."/>
            <person name="Ochoa-Leyva A."/>
            <person name="Jose M.V."/>
            <person name="Sciutto E."/>
            <person name="Landa A."/>
            <person name="Jimenez L."/>
            <person name="Valdes V."/>
            <person name="Carrero J.C."/>
            <person name="Larralde C."/>
            <person name="Morales-Montor J."/>
            <person name="Limon-Lason J."/>
            <person name="Soberon X."/>
            <person name="Laclette J.P."/>
        </authorList>
    </citation>
    <scope>NUCLEOTIDE SEQUENCE [LARGE SCALE GENOMIC DNA]</scope>
</reference>
<feature type="region of interest" description="Disordered" evidence="5">
    <location>
        <begin position="1238"/>
        <end position="1265"/>
    </location>
</feature>
<feature type="region of interest" description="Disordered" evidence="5">
    <location>
        <begin position="2378"/>
        <end position="2431"/>
    </location>
</feature>
<protein>
    <submittedName>
        <fullName evidence="7 9">Translational activator gcn1</fullName>
    </submittedName>
</protein>
<feature type="repeat" description="HEAT" evidence="3">
    <location>
        <begin position="1772"/>
        <end position="1810"/>
    </location>
</feature>
<dbReference type="InterPro" id="IPR016024">
    <property type="entry name" value="ARM-type_fold"/>
</dbReference>
<feature type="domain" description="TOG" evidence="6">
    <location>
        <begin position="1520"/>
        <end position="1755"/>
    </location>
</feature>
<keyword evidence="4" id="KW-0175">Coiled coil</keyword>
<feature type="compositionally biased region" description="Acidic residues" evidence="5">
    <location>
        <begin position="2380"/>
        <end position="2389"/>
    </location>
</feature>
<evidence type="ECO:0000256" key="3">
    <source>
        <dbReference type="PROSITE-ProRule" id="PRU00103"/>
    </source>
</evidence>
<dbReference type="GO" id="GO:0005829">
    <property type="term" value="C:cytosol"/>
    <property type="evidence" value="ECO:0007669"/>
    <property type="project" value="TreeGrafter"/>
</dbReference>
<dbReference type="InterPro" id="IPR021133">
    <property type="entry name" value="HEAT_type_2"/>
</dbReference>
<evidence type="ECO:0000313" key="7">
    <source>
        <dbReference type="EMBL" id="CDS16959.1"/>
    </source>
</evidence>
<dbReference type="GO" id="GO:0034198">
    <property type="term" value="P:cellular response to amino acid starvation"/>
    <property type="evidence" value="ECO:0007669"/>
    <property type="project" value="TreeGrafter"/>
</dbReference>
<comment type="similarity">
    <text evidence="1">Belongs to the GCN1 family.</text>
</comment>
<dbReference type="InterPro" id="IPR056810">
    <property type="entry name" value="GNC1-like_N"/>
</dbReference>
<feature type="compositionally biased region" description="Basic and acidic residues" evidence="5">
    <location>
        <begin position="2419"/>
        <end position="2431"/>
    </location>
</feature>
<evidence type="ECO:0000256" key="5">
    <source>
        <dbReference type="SAM" id="MobiDB-lite"/>
    </source>
</evidence>
<evidence type="ECO:0000256" key="4">
    <source>
        <dbReference type="SAM" id="Coils"/>
    </source>
</evidence>
<dbReference type="Pfam" id="PF24993">
    <property type="entry name" value="GNC1_N"/>
    <property type="match status" value="1"/>
</dbReference>
<organism evidence="7">
    <name type="scientific">Echinococcus granulosus</name>
    <name type="common">Hydatid tapeworm</name>
    <dbReference type="NCBI Taxonomy" id="6210"/>
    <lineage>
        <taxon>Eukaryota</taxon>
        <taxon>Metazoa</taxon>
        <taxon>Spiralia</taxon>
        <taxon>Lophotrochozoa</taxon>
        <taxon>Platyhelminthes</taxon>
        <taxon>Cestoda</taxon>
        <taxon>Eucestoda</taxon>
        <taxon>Cyclophyllidea</taxon>
        <taxon>Taeniidae</taxon>
        <taxon>Echinococcus</taxon>
        <taxon>Echinococcus granulosus group</taxon>
    </lineage>
</organism>
<dbReference type="Pfam" id="PF23271">
    <property type="entry name" value="HEAT_GCN1"/>
    <property type="match status" value="1"/>
</dbReference>
<feature type="coiled-coil region" evidence="4">
    <location>
        <begin position="685"/>
        <end position="712"/>
    </location>
</feature>
<evidence type="ECO:0000313" key="8">
    <source>
        <dbReference type="Proteomes" id="UP000492820"/>
    </source>
</evidence>
<evidence type="ECO:0000256" key="2">
    <source>
        <dbReference type="ARBA" id="ARBA00022737"/>
    </source>
</evidence>
<sequence>MLKQLDINDPFELRIFREMYNSWVFCVSELLCSKRLIHHQVGRELCCKLWDYAPISLKMVFSMLHSLEHIERCLPIASLACALRKDDETVKSLDKEQAGGILNYCIDENSFKKHFLPVVGRKLLRSPETAIPVFEVILKELELTIGEIGAEIIDPLISNLIATDPSIREASVSSLVSIAKLCSVQSVTIVIYNRVLSKLNGPDGRRASLEVKLTLLHALGSLSQPKSGNAKAFPEVQRSFIDMITSEDNEDMIESSLKQLGLWLKLPKFSLNEKAQTTIKEKLFANKTSHRVKMAIFRFLDETRRSSGKLPKAYIPLLATAAQAAKQEVPASPLVSQAVAAASLWLMNTSQPGKIPENMWSVLSGLKVTPEDQDSIPLWLKDRFLLTTSPDVHSYLISCIHILLTHHANEFSHTQRGAFYRILILLWLYTDSRQVLEDIHFCLLIHLVKEGKRNRVVGQSIIQNHLNLLVLESLNRASDLLAAGVENAPRFGRRLVQLVTMVGKAASATTLKLVESIFTNSRLTPALGDSLIQEALSEGQKLGLFCATLYPLSHPLAVDYNRNAWIDLLSIIRLPRKAEAMAAFNEAEGIEAFNNVVDRLFELPKLDVAHRLMLQRLIEWSPVKFASHLATRLCSELSNSKYTNVTADEVGIMLAQPGTLYNRALLDSLPRYQINRSSIKREGKLYSHETQMDILEAQAKQKERRLAAGGKEPDFLASVAPQLTPKQLGIIKAEMEKEEDIRKRISKLFTEGSHLMDLLTILNDTLLNENEDSQSASFEFLLRNSFNLWSLTVHLLQLPLLSPLAIAAHSRLGRLMAEVAMVPAVTDARIRRQKAQHFAAWSIRVLKPPRICLRNQPPVPSFQVASFVEEESICAENGKWHAICRLFTLREQSEVVTECLRKDVIKRTASGAIIISAAIPIFDQILVKHSTFAHFEELKSTGNEEKEEKRWALCAHYGGFLATVWNQVRPTAGFYDNIGSYSKLCEALQFGVIYKFLLHLIEQHSLALELGLIVEGNSRDDDGLSAFSNDVFQNTVKLHIHYLLYLLQYQPEKRETILISMTPIVYDLMERLVAPTHFTRSSALTGMINLAKHFPDLFTHSLSPPILTTIVAVPIAHGNNAEDQQEKQQSEDIASVVAITGAKSSDGNLNRVQKKKRKRAATAVVSNKAMGEGDLRMDESVADPTSWPTLCLIANSQLRLFISRCDPFVEVAIDADRLWTAVGLRDGCESEKMVVNAEPVDDDQQDQQQEQQQEGKIGDEEEEKRPKQHHLFVLLQRPRNPDVLSPPVLATRLLLECLRKSADIQKASACALQRCLNGKSQDEINRVIDYWLEVYRCLMEKSQPKVDAHGKPIEPLPPKYTKQRVGLAHALEAIVTCSRTPGYYLASQQEAPIVIDVNIKQQKAGIWLQKIFRFLVDEGLHDSQEEVRCALLQAGLGATRNYGVTNLQQLLPVLEAFLNKAPNIEELDMVRQSVVVLLGSLAKYLGQEDTRVGVIFNRLLSAVSFPADVVQKAVEDAMTPLAPKLPIEQLEKVFPRLMTTLFSSLGYAERRGAAYALAGIVRGCGIATLRQRGIIDRLLAALEDKNPKFKESALFAFERLSLVLGRLFEPYVVKLVPQLLSCFGDPNLGVREAASVTSRAVMSKISAHGIKLILPLLLKVIDEDNSWRTKCQAVEVLGTMTSCAPKQLSSCLPQIMPRILTVLIDAQVNLKKAGACALERIGTVIRNPEVQALVPCLIKSLQDPLTDKGTCLLTLRDTCFTHVVDAASLALIMPVLHRAFDDRSTSIRKAAAQIFGTLYRLARREDLEPYIVQILPGLRHCLLDPVPEVRSVTARALGAMVRGIGEACSKDLLPWLMTTLTSEQSSVDRSGAAQGLAEVLGGMGLPRLESILPEFIRTAESTNVQPYVRDGYLMLFIYLPEVFRNEFSPFIAPILSPILKGLADECEYLRETALRAGQRIIDLFANEAVELLLPELEKGLLSVEWRIRLSSLHLTGDLLYKLSGVSGKGTTRTADEDDTFGTNAASEKILETLGEERRNRVLARLHIARSDPTYTVRNAASHIWKIVVVNTPRTLRELMPVLVQLLLTSLGSTLREHQQVAGRALGDLVKKLGERVLPEVIPHLEEGLNSPDENRRRGVCNGLIDIMNNCQPEQIAYFSDRLTSPIRRSLVDPSAEVRATGARAFDLLYSGIHLRAIDEILPELFVLLDDPQRREFALDGIRQLLAIRGRALMPYLVPKLTHPRLDAKTFAHLAPIAGDSLARHLDRILPAFLEAAVGVDACAKESADLRYCSIVLASISDTTAVRSILQELITGLSLSDSNATQIEFTSLKPNTPEYCYACLRLLHVYLEAFLVDNAGEEEREPHMISVRRKVTNVITEESDNDDSDGENTSRGRSGDDDDDFMAKNNAGDDDGSDSSDDHDMFPRPRDPKESLRCLLPDYYSPLLRNLSKLLAVKDLPLMTFAWACLEAILKYWSTNSISGDNVIELQKAIKTATVDFVSNQLRLQRERAQDVVAGRLMLLPGFSEPTLPLPSLVRFYADCILQGSMDAKEPAAQGLAECVALSSGEAIQPCVVKVLGPMIRLLGERQPPVVRAAVTESLATLVEKCPTSTRPFSPQLLVTFSKVLGDPTKEIRLVGGLGLANVLAISPKLDFILVDICTILATTFDVTIANPPSSRPLGLHQQILAAAATYADTMLQCLRNCLQKSSGKPKLTTLRTVIDYLTPLGYLADGAGAGKIDPTVNLADVRRAANACIGASVASASVITDVTASDVIGLMPWCQSSANILETPLVLQSYAQAIMVVSLSSPKTLVQSTFEEVYDQCRFTIAKCCTSDQIEVRQAGHRSLGFFLHASIVASKPDDQISNLVKIIAQGLKLNPPEDRMLVAKIVCCIASRINLRSLLKGTGKSRTDPPPAWLLNLVNALCIASKDKNANVCTAAEEGIVSLCQIGGSSCEKNDITALITKSLNPKEKVLFEETLARVHKRAIGPIWNRETRWIDNTEIYLPSHTSSF</sequence>
<dbReference type="Pfam" id="PF24984">
    <property type="entry name" value="HEAT_EF3_GNC1"/>
    <property type="match status" value="1"/>
</dbReference>
<dbReference type="Pfam" id="PF25801">
    <property type="entry name" value="HEAT_GCN1_C_2"/>
    <property type="match status" value="1"/>
</dbReference>
<keyword evidence="2" id="KW-0677">Repeat</keyword>
<dbReference type="InterPro" id="IPR034085">
    <property type="entry name" value="TOG"/>
</dbReference>
<dbReference type="Proteomes" id="UP000492820">
    <property type="component" value="Unassembled WGS sequence"/>
</dbReference>
<dbReference type="PROSITE" id="PS50077">
    <property type="entry name" value="HEAT_REPEAT"/>
    <property type="match status" value="2"/>
</dbReference>
<dbReference type="EMBL" id="LK028577">
    <property type="protein sequence ID" value="CDS16959.1"/>
    <property type="molecule type" value="Genomic_DNA"/>
</dbReference>
<reference evidence="9" key="3">
    <citation type="submission" date="2020-10" db="UniProtKB">
        <authorList>
            <consortium name="WormBaseParasite"/>
        </authorList>
    </citation>
    <scope>IDENTIFICATION</scope>
</reference>
<dbReference type="PANTHER" id="PTHR23346">
    <property type="entry name" value="TRANSLATIONAL ACTIVATOR GCN1-RELATED"/>
    <property type="match status" value="1"/>
</dbReference>
<gene>
    <name evidence="7" type="ORF">EgrG_000967600</name>
</gene>
<feature type="compositionally biased region" description="Low complexity" evidence="5">
    <location>
        <begin position="1246"/>
        <end position="1255"/>
    </location>
</feature>
<dbReference type="OrthoDB" id="5148094at2759"/>
<dbReference type="SUPFAM" id="SSF48371">
    <property type="entry name" value="ARM repeat"/>
    <property type="match status" value="3"/>
</dbReference>
<evidence type="ECO:0000313" key="9">
    <source>
        <dbReference type="WBParaSite" id="EgrG_000967600"/>
    </source>
</evidence>
<name>A0A068WH73_ECHGR</name>
<dbReference type="SMART" id="SM01349">
    <property type="entry name" value="TOG"/>
    <property type="match status" value="1"/>
</dbReference>
<evidence type="ECO:0000259" key="6">
    <source>
        <dbReference type="SMART" id="SM01349"/>
    </source>
</evidence>
<dbReference type="Pfam" id="PF24987">
    <property type="entry name" value="HEAT_EF3_N"/>
    <property type="match status" value="1"/>
</dbReference>
<dbReference type="Gene3D" id="1.25.10.10">
    <property type="entry name" value="Leucine-rich Repeat Variant"/>
    <property type="match status" value="4"/>
</dbReference>
<dbReference type="GO" id="GO:0019887">
    <property type="term" value="F:protein kinase regulator activity"/>
    <property type="evidence" value="ECO:0007669"/>
    <property type="project" value="TreeGrafter"/>
</dbReference>
<proteinExistence type="inferred from homology"/>
<feature type="repeat" description="HEAT" evidence="3">
    <location>
        <begin position="1814"/>
        <end position="1852"/>
    </location>
</feature>
<dbReference type="WBParaSite" id="EgrG_000967600">
    <property type="protein sequence ID" value="EgrG_000967600"/>
    <property type="gene ID" value="EgrG_000967600"/>
</dbReference>